<dbReference type="PROSITE" id="PS51184">
    <property type="entry name" value="JMJC"/>
    <property type="match status" value="1"/>
</dbReference>
<evidence type="ECO:0000313" key="6">
    <source>
        <dbReference type="EMBL" id="MDI2590206.1"/>
    </source>
</evidence>
<comment type="caution">
    <text evidence="6">The sequence shown here is derived from an EMBL/GenBank/DDBJ whole genome shotgun (WGS) entry which is preliminary data.</text>
</comment>
<dbReference type="PANTHER" id="PTHR12461">
    <property type="entry name" value="HYPOXIA-INDUCIBLE FACTOR 1 ALPHA INHIBITOR-RELATED"/>
    <property type="match status" value="1"/>
</dbReference>
<keyword evidence="7" id="KW-1185">Reference proteome</keyword>
<evidence type="ECO:0000256" key="2">
    <source>
        <dbReference type="ARBA" id="ARBA00022723"/>
    </source>
</evidence>
<dbReference type="PANTHER" id="PTHR12461:SF106">
    <property type="entry name" value="BIFUNCTIONAL PEPTIDASE AND ARGINYL-HYDROXYLASE JMJD5"/>
    <property type="match status" value="1"/>
</dbReference>
<gene>
    <name evidence="6" type="ORF">POF45_02010</name>
</gene>
<evidence type="ECO:0000313" key="7">
    <source>
        <dbReference type="Proteomes" id="UP001159100"/>
    </source>
</evidence>
<protein>
    <submittedName>
        <fullName evidence="6">Cupin-like domain-containing protein</fullName>
    </submittedName>
</protein>
<name>A0ABT6QH72_9PSED</name>
<dbReference type="RefSeq" id="WP_282314916.1">
    <property type="nucleotide sequence ID" value="NZ_JARBWL010000001.1"/>
</dbReference>
<organism evidence="6 7">
    <name type="scientific">Pseudomonas fungipugnans</name>
    <dbReference type="NCBI Taxonomy" id="3024217"/>
    <lineage>
        <taxon>Bacteria</taxon>
        <taxon>Pseudomonadati</taxon>
        <taxon>Pseudomonadota</taxon>
        <taxon>Gammaproteobacteria</taxon>
        <taxon>Pseudomonadales</taxon>
        <taxon>Pseudomonadaceae</taxon>
        <taxon>Pseudomonas</taxon>
    </lineage>
</organism>
<dbReference type="SMART" id="SM00558">
    <property type="entry name" value="JmjC"/>
    <property type="match status" value="1"/>
</dbReference>
<reference evidence="6 7" key="1">
    <citation type="submission" date="2023-02" db="EMBL/GenBank/DDBJ databases">
        <title>Pseudomonas chrutzelriedensis sp. nov., a potently antifungal strain isolated from moss.</title>
        <authorList>
            <person name="Schnyder A."/>
            <person name="Kalawong R."/>
            <person name="Eberl L."/>
            <person name="Agnoli K."/>
        </authorList>
    </citation>
    <scope>NUCLEOTIDE SEQUENCE [LARGE SCALE GENOMIC DNA]</scope>
    <source>
        <strain evidence="6 7">681</strain>
    </source>
</reference>
<keyword evidence="4" id="KW-0408">Iron</keyword>
<dbReference type="SUPFAM" id="SSF51197">
    <property type="entry name" value="Clavaminate synthase-like"/>
    <property type="match status" value="1"/>
</dbReference>
<dbReference type="InterPro" id="IPR041667">
    <property type="entry name" value="Cupin_8"/>
</dbReference>
<feature type="domain" description="JmjC" evidence="5">
    <location>
        <begin position="218"/>
        <end position="385"/>
    </location>
</feature>
<keyword evidence="2" id="KW-0479">Metal-binding</keyword>
<dbReference type="EMBL" id="JARBWL010000001">
    <property type="protein sequence ID" value="MDI2590206.1"/>
    <property type="molecule type" value="Genomic_DNA"/>
</dbReference>
<evidence type="ECO:0000256" key="3">
    <source>
        <dbReference type="ARBA" id="ARBA00023002"/>
    </source>
</evidence>
<evidence type="ECO:0000259" key="5">
    <source>
        <dbReference type="PROSITE" id="PS51184"/>
    </source>
</evidence>
<dbReference type="InterPro" id="IPR003347">
    <property type="entry name" value="JmjC_dom"/>
</dbReference>
<accession>A0ABT6QH72</accession>
<dbReference type="Pfam" id="PF13621">
    <property type="entry name" value="Cupin_8"/>
    <property type="match status" value="1"/>
</dbReference>
<evidence type="ECO:0000256" key="1">
    <source>
        <dbReference type="ARBA" id="ARBA00001954"/>
    </source>
</evidence>
<dbReference type="Proteomes" id="UP001159100">
    <property type="component" value="Unassembled WGS sequence"/>
</dbReference>
<comment type="cofactor">
    <cofactor evidence="1">
        <name>Fe(2+)</name>
        <dbReference type="ChEBI" id="CHEBI:29033"/>
    </cofactor>
</comment>
<proteinExistence type="predicted"/>
<dbReference type="Gene3D" id="2.60.120.650">
    <property type="entry name" value="Cupin"/>
    <property type="match status" value="1"/>
</dbReference>
<sequence>MKSAKRSGRQTHWKEYSGASAQRLRRWNFELHDKRQHQQANREIRMDRVIKAVNGSSAFDFPTIDLSHDPQIGRVTRMQYWADFLRRYYFVGRKDHGPYGTPKCVERTKSIEARVLAQSREYGDAPTLPVPEVSMKDLTPENFHKIYLEPNTPVVFRGAAKDWEAVKKWTPEFFAEHYGDVKVATRVRGTELNEKALQYIDLPLSEVVENIRNGGSYYPGHTEDLFNKHPELRNELDLDTLGKYLSTRDKRIMSTQLFLSAGGVISGWHCTGGPNLFTMVNGVKKWTFVHPKHSMWMHPITRKDMFYAATMLDWRKSHDEIEADGYPLYRYIPKYTTTLEAGDVLFSPHWWWHCVETPVPSIAIASRAINKLVMGNKMFSLMWITSPRFRQTVMTVLKDGWGSDKATGAKLAFEFDTEEFVRRVSR</sequence>
<keyword evidence="3" id="KW-0560">Oxidoreductase</keyword>
<evidence type="ECO:0000256" key="4">
    <source>
        <dbReference type="ARBA" id="ARBA00023004"/>
    </source>
</evidence>